<evidence type="ECO:0000313" key="3">
    <source>
        <dbReference type="EMBL" id="MBA2893891.1"/>
    </source>
</evidence>
<keyword evidence="1" id="KW-0732">Signal</keyword>
<dbReference type="AlphaFoldDB" id="A0A7W0HSP9"/>
<evidence type="ECO:0000259" key="2">
    <source>
        <dbReference type="Pfam" id="PF00144"/>
    </source>
</evidence>
<protein>
    <submittedName>
        <fullName evidence="3">CubicO group peptidase (Beta-lactamase class C family)</fullName>
    </submittedName>
</protein>
<dbReference type="InterPro" id="IPR012338">
    <property type="entry name" value="Beta-lactam/transpept-like"/>
</dbReference>
<dbReference type="SUPFAM" id="SSF56601">
    <property type="entry name" value="beta-lactamase/transpeptidase-like"/>
    <property type="match status" value="1"/>
</dbReference>
<dbReference type="RefSeq" id="WP_181612641.1">
    <property type="nucleotide sequence ID" value="NZ_BAABAM010000005.1"/>
</dbReference>
<dbReference type="Proteomes" id="UP000530928">
    <property type="component" value="Unassembled WGS sequence"/>
</dbReference>
<dbReference type="InterPro" id="IPR050491">
    <property type="entry name" value="AmpC-like"/>
</dbReference>
<feature type="domain" description="Beta-lactamase-related" evidence="2">
    <location>
        <begin position="45"/>
        <end position="387"/>
    </location>
</feature>
<dbReference type="PANTHER" id="PTHR46825:SF9">
    <property type="entry name" value="BETA-LACTAMASE-RELATED DOMAIN-CONTAINING PROTEIN"/>
    <property type="match status" value="1"/>
</dbReference>
<organism evidence="3 4">
    <name type="scientific">Nonomuraea soli</name>
    <dbReference type="NCBI Taxonomy" id="1032476"/>
    <lineage>
        <taxon>Bacteria</taxon>
        <taxon>Bacillati</taxon>
        <taxon>Actinomycetota</taxon>
        <taxon>Actinomycetes</taxon>
        <taxon>Streptosporangiales</taxon>
        <taxon>Streptosporangiaceae</taxon>
        <taxon>Nonomuraea</taxon>
    </lineage>
</organism>
<evidence type="ECO:0000313" key="4">
    <source>
        <dbReference type="Proteomes" id="UP000530928"/>
    </source>
</evidence>
<comment type="caution">
    <text evidence="3">The sequence shown here is derived from an EMBL/GenBank/DDBJ whole genome shotgun (WGS) entry which is preliminary data.</text>
</comment>
<name>A0A7W0HSP9_9ACTN</name>
<dbReference type="InterPro" id="IPR006311">
    <property type="entry name" value="TAT_signal"/>
</dbReference>
<sequence length="417" mass="45145">MINVSRRSLLMAGAAAVPAVALGARPAAAAALPATGTLPSQLAPFDQAVQAYMSERGITCGQLAVARNGKLLLARGYGMYSFTRPYRWYARVQPTSLFRVASLSKSITAAAILRLAQDGKLSLTAPVTTLLGLSSAADPRLEKVTLWRLMQHTGGWDRAVTRDPVWNDHTIAASLGTGLPVGHADIIKYVTARPLDFDPGTKVAYSNYGYLLLGRIIEKVTGQSYESYVQSKLLEPLGITRMRLGATLREEMPRTEVVYKSALTAKTVLSGSGASVPYPYGGFNMPNHDANGGWIASAVDMVRWAGAFDSTSPVLNATSRTRAFAKPETGVNSYGSWFGCGWSVRPAGSGINTWHDGSMPGTFTLLVRQSAGVTWCALFNRREEEGSPDFDVLDPVLWEAYRKVTSWPTTDLYPTYF</sequence>
<evidence type="ECO:0000256" key="1">
    <source>
        <dbReference type="SAM" id="SignalP"/>
    </source>
</evidence>
<dbReference type="PROSITE" id="PS51318">
    <property type="entry name" value="TAT"/>
    <property type="match status" value="1"/>
</dbReference>
<dbReference type="PANTHER" id="PTHR46825">
    <property type="entry name" value="D-ALANYL-D-ALANINE-CARBOXYPEPTIDASE/ENDOPEPTIDASE AMPH"/>
    <property type="match status" value="1"/>
</dbReference>
<feature type="signal peptide" evidence="1">
    <location>
        <begin position="1"/>
        <end position="29"/>
    </location>
</feature>
<feature type="chain" id="PRO_5030828787" evidence="1">
    <location>
        <begin position="30"/>
        <end position="417"/>
    </location>
</feature>
<dbReference type="InterPro" id="IPR001466">
    <property type="entry name" value="Beta-lactam-related"/>
</dbReference>
<dbReference type="EMBL" id="JACDUR010000005">
    <property type="protein sequence ID" value="MBA2893891.1"/>
    <property type="molecule type" value="Genomic_DNA"/>
</dbReference>
<accession>A0A7W0HSP9</accession>
<reference evidence="3 4" key="1">
    <citation type="submission" date="2020-07" db="EMBL/GenBank/DDBJ databases">
        <title>Genomic Encyclopedia of Type Strains, Phase IV (KMG-IV): sequencing the most valuable type-strain genomes for metagenomic binning, comparative biology and taxonomic classification.</title>
        <authorList>
            <person name="Goeker M."/>
        </authorList>
    </citation>
    <scope>NUCLEOTIDE SEQUENCE [LARGE SCALE GENOMIC DNA]</scope>
    <source>
        <strain evidence="3 4">DSM 45533</strain>
    </source>
</reference>
<dbReference type="Gene3D" id="3.40.710.10">
    <property type="entry name" value="DD-peptidase/beta-lactamase superfamily"/>
    <property type="match status" value="1"/>
</dbReference>
<gene>
    <name evidence="3" type="ORF">HNR30_005252</name>
</gene>
<keyword evidence="4" id="KW-1185">Reference proteome</keyword>
<proteinExistence type="predicted"/>
<dbReference type="Pfam" id="PF00144">
    <property type="entry name" value="Beta-lactamase"/>
    <property type="match status" value="1"/>
</dbReference>